<sequence>MEVGFIGLGIMGKPMCKNLLSQNIEVYISSSRSSTNDELEKLGASVTDSYEDVAEHSDILILMLPNSQDVHDVVIGNGLYKKLKEGSIVADMSSITPKMSEEVAGYLRNEGMDYIDAPVSGGEEKAIEGTLSIMAGGRKDSLGKVMPLLEIMGGSVTHVGGVGLGNATKLVNQVIVANNIVALSEGVAVAKELGLDLDMMYNAIKGGLAGSNVMDAKIARIMEASYAPGFKMELHMKDLDNVFDSLGDNMNLPITSETKKIMAELIDQGKGGNDHGGLYEYYED</sequence>
<dbReference type="InterPro" id="IPR029154">
    <property type="entry name" value="HIBADH-like_NADP-bd"/>
</dbReference>
<dbReference type="PANTHER" id="PTHR43060">
    <property type="entry name" value="3-HYDROXYISOBUTYRATE DEHYDROGENASE-LIKE 1, MITOCHONDRIAL-RELATED"/>
    <property type="match status" value="1"/>
</dbReference>
<dbReference type="PANTHER" id="PTHR43060:SF3">
    <property type="entry name" value="2-HYDROXY-3-OXOPROPIONATE REDUCTASE"/>
    <property type="match status" value="1"/>
</dbReference>
<name>A0A9D1U118_9STAP</name>
<protein>
    <recommendedName>
        <fullName evidence="3">6-phosphogluconate dehydrogenase, decarboxylating</fullName>
        <ecNumber evidence="2">1.1.1.44</ecNumber>
    </recommendedName>
</protein>
<feature type="domain" description="3-hydroxyisobutyrate dehydrogenase-like NAD-binding" evidence="9">
    <location>
        <begin position="163"/>
        <end position="281"/>
    </location>
</feature>
<evidence type="ECO:0000256" key="6">
    <source>
        <dbReference type="ARBA" id="ARBA00048640"/>
    </source>
</evidence>
<evidence type="ECO:0000256" key="4">
    <source>
        <dbReference type="ARBA" id="ARBA00023002"/>
    </source>
</evidence>
<evidence type="ECO:0000313" key="10">
    <source>
        <dbReference type="EMBL" id="HIW12844.1"/>
    </source>
</evidence>
<keyword evidence="5" id="KW-0520">NAD</keyword>
<organism evidence="10 11">
    <name type="scientific">Candidatus Salinicoccus stercoripullorum</name>
    <dbReference type="NCBI Taxonomy" id="2838756"/>
    <lineage>
        <taxon>Bacteria</taxon>
        <taxon>Bacillati</taxon>
        <taxon>Bacillota</taxon>
        <taxon>Bacilli</taxon>
        <taxon>Bacillales</taxon>
        <taxon>Staphylococcaceae</taxon>
        <taxon>Salinicoccus</taxon>
    </lineage>
</organism>
<comment type="catalytic activity">
    <reaction evidence="6">
        <text>6-phospho-D-gluconate + NADP(+) = D-ribulose 5-phosphate + CO2 + NADPH</text>
        <dbReference type="Rhea" id="RHEA:10116"/>
        <dbReference type="ChEBI" id="CHEBI:16526"/>
        <dbReference type="ChEBI" id="CHEBI:57783"/>
        <dbReference type="ChEBI" id="CHEBI:58121"/>
        <dbReference type="ChEBI" id="CHEBI:58349"/>
        <dbReference type="ChEBI" id="CHEBI:58759"/>
        <dbReference type="EC" id="1.1.1.44"/>
    </reaction>
</comment>
<dbReference type="GO" id="GO:0004616">
    <property type="term" value="F:phosphogluconate dehydrogenase (decarboxylating) activity"/>
    <property type="evidence" value="ECO:0007669"/>
    <property type="project" value="UniProtKB-EC"/>
</dbReference>
<reference evidence="10" key="1">
    <citation type="journal article" date="2021" name="PeerJ">
        <title>Extensive microbial diversity within the chicken gut microbiome revealed by metagenomics and culture.</title>
        <authorList>
            <person name="Gilroy R."/>
            <person name="Ravi A."/>
            <person name="Getino M."/>
            <person name="Pursley I."/>
            <person name="Horton D.L."/>
            <person name="Alikhan N.F."/>
            <person name="Baker D."/>
            <person name="Gharbi K."/>
            <person name="Hall N."/>
            <person name="Watson M."/>
            <person name="Adriaenssens E.M."/>
            <person name="Foster-Nyarko E."/>
            <person name="Jarju S."/>
            <person name="Secka A."/>
            <person name="Antonio M."/>
            <person name="Oren A."/>
            <person name="Chaudhuri R.R."/>
            <person name="La Ragione R."/>
            <person name="Hildebrand F."/>
            <person name="Pallen M.J."/>
        </authorList>
    </citation>
    <scope>NUCLEOTIDE SEQUENCE</scope>
    <source>
        <strain evidence="10">ChiHjej13B12-752</strain>
    </source>
</reference>
<comment type="caution">
    <text evidence="10">The sequence shown here is derived from an EMBL/GenBank/DDBJ whole genome shotgun (WGS) entry which is preliminary data.</text>
</comment>
<evidence type="ECO:0000259" key="8">
    <source>
        <dbReference type="Pfam" id="PF03446"/>
    </source>
</evidence>
<dbReference type="InterPro" id="IPR008927">
    <property type="entry name" value="6-PGluconate_DH-like_C_sf"/>
</dbReference>
<feature type="active site" evidence="7">
    <location>
        <position position="169"/>
    </location>
</feature>
<dbReference type="EMBL" id="DXHR01000024">
    <property type="protein sequence ID" value="HIW12844.1"/>
    <property type="molecule type" value="Genomic_DNA"/>
</dbReference>
<dbReference type="SUPFAM" id="SSF51735">
    <property type="entry name" value="NAD(P)-binding Rossmann-fold domains"/>
    <property type="match status" value="1"/>
</dbReference>
<dbReference type="Proteomes" id="UP000823989">
    <property type="component" value="Unassembled WGS sequence"/>
</dbReference>
<accession>A0A9D1U118</accession>
<dbReference type="InterPro" id="IPR036291">
    <property type="entry name" value="NAD(P)-bd_dom_sf"/>
</dbReference>
<dbReference type="PIRSF" id="PIRSF000103">
    <property type="entry name" value="HIBADH"/>
    <property type="match status" value="1"/>
</dbReference>
<gene>
    <name evidence="10" type="ORF">H9891_06760</name>
</gene>
<dbReference type="Gene3D" id="1.10.1040.10">
    <property type="entry name" value="N-(1-d-carboxylethyl)-l-norvaline Dehydrogenase, domain 2"/>
    <property type="match status" value="1"/>
</dbReference>
<evidence type="ECO:0000256" key="3">
    <source>
        <dbReference type="ARBA" id="ARBA00018193"/>
    </source>
</evidence>
<dbReference type="InterPro" id="IPR013328">
    <property type="entry name" value="6PGD_dom2"/>
</dbReference>
<evidence type="ECO:0000256" key="2">
    <source>
        <dbReference type="ARBA" id="ARBA00013011"/>
    </source>
</evidence>
<dbReference type="InterPro" id="IPR006115">
    <property type="entry name" value="6PGDH_NADP-bd"/>
</dbReference>
<keyword evidence="4" id="KW-0560">Oxidoreductase</keyword>
<dbReference type="EC" id="1.1.1.44" evidence="2"/>
<dbReference type="GO" id="GO:0050661">
    <property type="term" value="F:NADP binding"/>
    <property type="evidence" value="ECO:0007669"/>
    <property type="project" value="InterPro"/>
</dbReference>
<evidence type="ECO:0000256" key="7">
    <source>
        <dbReference type="PIRSR" id="PIRSR000103-1"/>
    </source>
</evidence>
<evidence type="ECO:0000313" key="11">
    <source>
        <dbReference type="Proteomes" id="UP000823989"/>
    </source>
</evidence>
<dbReference type="Gene3D" id="3.40.50.720">
    <property type="entry name" value="NAD(P)-binding Rossmann-like Domain"/>
    <property type="match status" value="1"/>
</dbReference>
<feature type="domain" description="6-phosphogluconate dehydrogenase NADP-binding" evidence="8">
    <location>
        <begin position="2"/>
        <end position="160"/>
    </location>
</feature>
<dbReference type="SUPFAM" id="SSF48179">
    <property type="entry name" value="6-phosphogluconate dehydrogenase C-terminal domain-like"/>
    <property type="match status" value="1"/>
</dbReference>
<comment type="similarity">
    <text evidence="1">Belongs to the HIBADH-related family.</text>
</comment>
<dbReference type="Pfam" id="PF14833">
    <property type="entry name" value="NAD_binding_11"/>
    <property type="match status" value="1"/>
</dbReference>
<dbReference type="AlphaFoldDB" id="A0A9D1U118"/>
<evidence type="ECO:0000259" key="9">
    <source>
        <dbReference type="Pfam" id="PF14833"/>
    </source>
</evidence>
<evidence type="ECO:0000256" key="1">
    <source>
        <dbReference type="ARBA" id="ARBA00009080"/>
    </source>
</evidence>
<dbReference type="Pfam" id="PF03446">
    <property type="entry name" value="NAD_binding_2"/>
    <property type="match status" value="1"/>
</dbReference>
<proteinExistence type="inferred from homology"/>
<dbReference type="InterPro" id="IPR015815">
    <property type="entry name" value="HIBADH-related"/>
</dbReference>
<evidence type="ECO:0000256" key="5">
    <source>
        <dbReference type="ARBA" id="ARBA00023027"/>
    </source>
</evidence>
<dbReference type="GO" id="GO:0051287">
    <property type="term" value="F:NAD binding"/>
    <property type="evidence" value="ECO:0007669"/>
    <property type="project" value="InterPro"/>
</dbReference>
<reference evidence="10" key="2">
    <citation type="submission" date="2021-04" db="EMBL/GenBank/DDBJ databases">
        <authorList>
            <person name="Gilroy R."/>
        </authorList>
    </citation>
    <scope>NUCLEOTIDE SEQUENCE</scope>
    <source>
        <strain evidence="10">ChiHjej13B12-752</strain>
    </source>
</reference>